<evidence type="ECO:0000313" key="4">
    <source>
        <dbReference type="Proteomes" id="UP000612585"/>
    </source>
</evidence>
<protein>
    <recommendedName>
        <fullName evidence="2">DUF4232 domain-containing protein</fullName>
    </recommendedName>
</protein>
<organism evidence="3 4">
    <name type="scientific">Virgisporangium aurantiacum</name>
    <dbReference type="NCBI Taxonomy" id="175570"/>
    <lineage>
        <taxon>Bacteria</taxon>
        <taxon>Bacillati</taxon>
        <taxon>Actinomycetota</taxon>
        <taxon>Actinomycetes</taxon>
        <taxon>Micromonosporales</taxon>
        <taxon>Micromonosporaceae</taxon>
        <taxon>Virgisporangium</taxon>
    </lineage>
</organism>
<evidence type="ECO:0000259" key="2">
    <source>
        <dbReference type="Pfam" id="PF14016"/>
    </source>
</evidence>
<feature type="domain" description="DUF4232" evidence="2">
    <location>
        <begin position="83"/>
        <end position="221"/>
    </location>
</feature>
<dbReference type="InterPro" id="IPR025326">
    <property type="entry name" value="DUF4232"/>
</dbReference>
<feature type="region of interest" description="Disordered" evidence="1">
    <location>
        <begin position="41"/>
        <end position="80"/>
    </location>
</feature>
<dbReference type="Pfam" id="PF14016">
    <property type="entry name" value="DUF4232"/>
    <property type="match status" value="1"/>
</dbReference>
<dbReference type="AlphaFoldDB" id="A0A8J3Z6P5"/>
<evidence type="ECO:0000256" key="1">
    <source>
        <dbReference type="SAM" id="MobiDB-lite"/>
    </source>
</evidence>
<dbReference type="Proteomes" id="UP000612585">
    <property type="component" value="Unassembled WGS sequence"/>
</dbReference>
<dbReference type="RefSeq" id="WP_203996702.1">
    <property type="nucleotide sequence ID" value="NZ_BOPG01000031.1"/>
</dbReference>
<accession>A0A8J3Z6P5</accession>
<dbReference type="EMBL" id="BOPG01000031">
    <property type="protein sequence ID" value="GIJ57397.1"/>
    <property type="molecule type" value="Genomic_DNA"/>
</dbReference>
<gene>
    <name evidence="3" type="ORF">Vau01_049130</name>
</gene>
<keyword evidence="4" id="KW-1185">Reference proteome</keyword>
<proteinExistence type="predicted"/>
<feature type="compositionally biased region" description="Low complexity" evidence="1">
    <location>
        <begin position="65"/>
        <end position="80"/>
    </location>
</feature>
<reference evidence="3" key="1">
    <citation type="submission" date="2021-01" db="EMBL/GenBank/DDBJ databases">
        <title>Whole genome shotgun sequence of Virgisporangium aurantiacum NBRC 16421.</title>
        <authorList>
            <person name="Komaki H."/>
            <person name="Tamura T."/>
        </authorList>
    </citation>
    <scope>NUCLEOTIDE SEQUENCE</scope>
    <source>
        <strain evidence="3">NBRC 16421</strain>
    </source>
</reference>
<name>A0A8J3Z6P5_9ACTN</name>
<evidence type="ECO:0000313" key="3">
    <source>
        <dbReference type="EMBL" id="GIJ57397.1"/>
    </source>
</evidence>
<sequence>MTIVGTDRRGRRVARSVGALLVSAGLLAGCALVDDARREFGSDTDPEAGSAPRPAVSTTGSRSRPSANPTPSWSPSTAAPGVCPPSGVLVRMGEVDAAMGLRAAGIELVNCGSVPVTLNGYPDVRVLDVGGAALPVAVVHGSADIALLPNFDTPPAPVTAAPGARLVAGLLWRNRVDMGGDVVKGTYLEIVPAPGQPAQTIRPDGPIDLGTTGRLGVSAWTAPQR</sequence>
<comment type="caution">
    <text evidence="3">The sequence shown here is derived from an EMBL/GenBank/DDBJ whole genome shotgun (WGS) entry which is preliminary data.</text>
</comment>